<keyword evidence="3" id="KW-0560">Oxidoreductase</keyword>
<evidence type="ECO:0000259" key="5">
    <source>
        <dbReference type="Pfam" id="PF01494"/>
    </source>
</evidence>
<dbReference type="Proteomes" id="UP000190744">
    <property type="component" value="Unassembled WGS sequence"/>
</dbReference>
<keyword evidence="2" id="KW-0274">FAD</keyword>
<dbReference type="InterPro" id="IPR002938">
    <property type="entry name" value="FAD-bd"/>
</dbReference>
<comment type="caution">
    <text evidence="6">The sequence shown here is derived from an EMBL/GenBank/DDBJ whole genome shotgun (WGS) entry which is preliminary data.</text>
</comment>
<proteinExistence type="predicted"/>
<organism evidence="6 7">
    <name type="scientific">Penicillium brasilianum</name>
    <dbReference type="NCBI Taxonomy" id="104259"/>
    <lineage>
        <taxon>Eukaryota</taxon>
        <taxon>Fungi</taxon>
        <taxon>Dikarya</taxon>
        <taxon>Ascomycota</taxon>
        <taxon>Pezizomycotina</taxon>
        <taxon>Eurotiomycetes</taxon>
        <taxon>Eurotiomycetidae</taxon>
        <taxon>Eurotiales</taxon>
        <taxon>Aspergillaceae</taxon>
        <taxon>Penicillium</taxon>
    </lineage>
</organism>
<protein>
    <submittedName>
        <fullName evidence="6">Monooxygenase</fullName>
    </submittedName>
</protein>
<dbReference type="AlphaFoldDB" id="A0A1S9RHQ0"/>
<evidence type="ECO:0000256" key="4">
    <source>
        <dbReference type="ARBA" id="ARBA00023033"/>
    </source>
</evidence>
<accession>A0A1S9RHQ0</accession>
<keyword evidence="1" id="KW-0285">Flavoprotein</keyword>
<sequence length="432" mass="47433">MSSSKPAPIAIVGGGPCGLMFARLLECAGINYVVFERDASSIPEPGFQGGTLDIHGQTGQEALRRAGLHGEFEKLARRDATSMLVQNYKGDYCMKFGEKRDAPEIDRLQLRQILLDSLPSHRVRWGKALASIERDTHQGQLSAKDIILHFTDGSTATGFRLVVGADGAWSKVRQLITPANPEYAGVMFIEGRLSLDNPRYHAAREMVGAGNSIAMSANAILCVQQMSDRSYRVYMGIKGPQGLTRPGGELDVANIDKTRAALLAATGFYDGWAEHLRDFIAHAEGPWRVWPWCRLKPELLIPRAHDASADGTQNQDVWKRSAGVAIMGDAAHAASPNGEGVNQAMYDALRLFESISAEIDDEQEGNFDELADAEALERAITTYEAEMLPRGRDHIEDGMNVENMFFGENAAEALIESFKLMKPENIRPSMEP</sequence>
<dbReference type="Pfam" id="PF01494">
    <property type="entry name" value="FAD_binding_3"/>
    <property type="match status" value="2"/>
</dbReference>
<dbReference type="Gene3D" id="3.50.50.60">
    <property type="entry name" value="FAD/NAD(P)-binding domain"/>
    <property type="match status" value="1"/>
</dbReference>
<name>A0A1S9RHQ0_PENBI</name>
<feature type="domain" description="FAD-binding" evidence="5">
    <location>
        <begin position="8"/>
        <end position="176"/>
    </location>
</feature>
<dbReference type="GO" id="GO:0004497">
    <property type="term" value="F:monooxygenase activity"/>
    <property type="evidence" value="ECO:0007669"/>
    <property type="project" value="UniProtKB-KW"/>
</dbReference>
<evidence type="ECO:0000256" key="1">
    <source>
        <dbReference type="ARBA" id="ARBA00022630"/>
    </source>
</evidence>
<dbReference type="PRINTS" id="PR00420">
    <property type="entry name" value="RNGMNOXGNASE"/>
</dbReference>
<evidence type="ECO:0000313" key="6">
    <source>
        <dbReference type="EMBL" id="OOQ84881.1"/>
    </source>
</evidence>
<evidence type="ECO:0000313" key="7">
    <source>
        <dbReference type="Proteomes" id="UP000190744"/>
    </source>
</evidence>
<keyword evidence="4 6" id="KW-0503">Monooxygenase</keyword>
<reference evidence="7" key="1">
    <citation type="submission" date="2015-09" db="EMBL/GenBank/DDBJ databases">
        <authorList>
            <person name="Fill T.P."/>
            <person name="Baretta J.F."/>
            <person name="de Almeida L.G."/>
            <person name="Rocha M."/>
            <person name="de Souza D.H."/>
            <person name="Malavazi I."/>
            <person name="Cerdeira L.T."/>
            <person name="Hong H."/>
            <person name="Samborskyy M."/>
            <person name="de Vasconcelos A.T."/>
            <person name="Leadlay P."/>
            <person name="Rodrigues-Filho E."/>
        </authorList>
    </citation>
    <scope>NUCLEOTIDE SEQUENCE [LARGE SCALE GENOMIC DNA]</scope>
    <source>
        <strain evidence="7">LaBioMMi 136</strain>
    </source>
</reference>
<evidence type="ECO:0000256" key="3">
    <source>
        <dbReference type="ARBA" id="ARBA00023002"/>
    </source>
</evidence>
<gene>
    <name evidence="6" type="ORF">PEBR_28667</name>
</gene>
<feature type="domain" description="FAD-binding" evidence="5">
    <location>
        <begin position="321"/>
        <end position="364"/>
    </location>
</feature>
<dbReference type="EMBL" id="LJBN01000174">
    <property type="protein sequence ID" value="OOQ84881.1"/>
    <property type="molecule type" value="Genomic_DNA"/>
</dbReference>
<dbReference type="PANTHER" id="PTHR46972">
    <property type="entry name" value="MONOOXYGENASE ASQM-RELATED"/>
    <property type="match status" value="1"/>
</dbReference>
<evidence type="ECO:0000256" key="2">
    <source>
        <dbReference type="ARBA" id="ARBA00022827"/>
    </source>
</evidence>
<dbReference type="GO" id="GO:0071949">
    <property type="term" value="F:FAD binding"/>
    <property type="evidence" value="ECO:0007669"/>
    <property type="project" value="InterPro"/>
</dbReference>
<dbReference type="InterPro" id="IPR036188">
    <property type="entry name" value="FAD/NAD-bd_sf"/>
</dbReference>
<dbReference type="PANTHER" id="PTHR46972:SF1">
    <property type="entry name" value="FAD DEPENDENT OXIDOREDUCTASE DOMAIN-CONTAINING PROTEIN"/>
    <property type="match status" value="1"/>
</dbReference>
<dbReference type="SUPFAM" id="SSF51905">
    <property type="entry name" value="FAD/NAD(P)-binding domain"/>
    <property type="match status" value="1"/>
</dbReference>